<evidence type="ECO:0000313" key="1">
    <source>
        <dbReference type="EMBL" id="NXJ98653.1"/>
    </source>
</evidence>
<comment type="caution">
    <text evidence="1">The sequence shown here is derived from an EMBL/GenBank/DDBJ whole genome shotgun (WGS) entry which is preliminary data.</text>
</comment>
<feature type="non-terminal residue" evidence="1">
    <location>
        <position position="147"/>
    </location>
</feature>
<dbReference type="AlphaFoldDB" id="A0A7L0FT49"/>
<keyword evidence="2" id="KW-1185">Reference proteome</keyword>
<dbReference type="Proteomes" id="UP000526942">
    <property type="component" value="Unassembled WGS sequence"/>
</dbReference>
<reference evidence="1 2" key="1">
    <citation type="submission" date="2019-09" db="EMBL/GenBank/DDBJ databases">
        <title>Bird 10,000 Genomes (B10K) Project - Family phase.</title>
        <authorList>
            <person name="Zhang G."/>
        </authorList>
    </citation>
    <scope>NUCLEOTIDE SEQUENCE [LARGE SCALE GENOMIC DNA]</scope>
    <source>
        <strain evidence="1">B10K-DU-011-20</strain>
        <tissue evidence="1">Muscle</tissue>
    </source>
</reference>
<protein>
    <submittedName>
        <fullName evidence="1">IPIL1 protein</fullName>
    </submittedName>
</protein>
<organism evidence="1 2">
    <name type="scientific">Corythaixoides concolor</name>
    <name type="common">Grey go-away-bird</name>
    <dbReference type="NCBI Taxonomy" id="103956"/>
    <lineage>
        <taxon>Eukaryota</taxon>
        <taxon>Metazoa</taxon>
        <taxon>Chordata</taxon>
        <taxon>Craniata</taxon>
        <taxon>Vertebrata</taxon>
        <taxon>Euteleostomi</taxon>
        <taxon>Archelosauria</taxon>
        <taxon>Archosauria</taxon>
        <taxon>Dinosauria</taxon>
        <taxon>Saurischia</taxon>
        <taxon>Theropoda</taxon>
        <taxon>Coelurosauria</taxon>
        <taxon>Aves</taxon>
        <taxon>Neognathae</taxon>
        <taxon>Neoaves</taxon>
        <taxon>Otidimorphae</taxon>
        <taxon>Musophagiformes</taxon>
        <taxon>Musophagidae</taxon>
        <taxon>Corythaixoides</taxon>
    </lineage>
</organism>
<name>A0A7L0FT49_CORCN</name>
<proteinExistence type="predicted"/>
<accession>A0A7L0FT49</accession>
<sequence length="147" mass="16786">DWSIHENSITYRLLVFLQPPPGHSFSQELDTTAQLPVRGVRLVQECTCTREQLLGDISCFLHHPNDKLLKDQSSYLLHTLCTDSYLDLEKIVCWSQQLVRSAWLLLPQSHHCQLTVLPSSESCKLQLTSSSKMNICMEMIFAVQPDS</sequence>
<evidence type="ECO:0000313" key="2">
    <source>
        <dbReference type="Proteomes" id="UP000526942"/>
    </source>
</evidence>
<dbReference type="EMBL" id="VXAM01000947">
    <property type="protein sequence ID" value="NXJ98653.1"/>
    <property type="molecule type" value="Genomic_DNA"/>
</dbReference>
<dbReference type="OrthoDB" id="9390510at2759"/>
<feature type="non-terminal residue" evidence="1">
    <location>
        <position position="1"/>
    </location>
</feature>
<gene>
    <name evidence="1" type="primary">Itpripl1_2</name>
    <name evidence="1" type="ORF">CORCON_R15948</name>
</gene>